<evidence type="ECO:0000313" key="2">
    <source>
        <dbReference type="EMBL" id="MDR6939517.1"/>
    </source>
</evidence>
<keyword evidence="2" id="KW-0645">Protease</keyword>
<reference evidence="2 3" key="1">
    <citation type="submission" date="2023-07" db="EMBL/GenBank/DDBJ databases">
        <title>Sequencing the genomes of 1000 actinobacteria strains.</title>
        <authorList>
            <person name="Klenk H.-P."/>
        </authorList>
    </citation>
    <scope>NUCLEOTIDE SEQUENCE [LARGE SCALE GENOMIC DNA]</scope>
    <source>
        <strain evidence="2 3">DSM 15539</strain>
    </source>
</reference>
<name>A0ABU1T2B0_9ACTO</name>
<dbReference type="Pfam" id="PF10263">
    <property type="entry name" value="SprT-like"/>
    <property type="match status" value="1"/>
</dbReference>
<feature type="domain" description="SprT-like" evidence="1">
    <location>
        <begin position="7"/>
        <end position="146"/>
    </location>
</feature>
<evidence type="ECO:0000259" key="1">
    <source>
        <dbReference type="SMART" id="SM00731"/>
    </source>
</evidence>
<gene>
    <name evidence="2" type="ORF">J2S36_001060</name>
</gene>
<dbReference type="EMBL" id="JAVDUJ010000001">
    <property type="protein sequence ID" value="MDR6939517.1"/>
    <property type="molecule type" value="Genomic_DNA"/>
</dbReference>
<dbReference type="GO" id="GO:0008237">
    <property type="term" value="F:metallopeptidase activity"/>
    <property type="evidence" value="ECO:0007669"/>
    <property type="project" value="UniProtKB-KW"/>
</dbReference>
<accession>A0ABU1T2B0</accession>
<evidence type="ECO:0000313" key="3">
    <source>
        <dbReference type="Proteomes" id="UP001266099"/>
    </source>
</evidence>
<dbReference type="RefSeq" id="WP_309956243.1">
    <property type="nucleotide sequence ID" value="NZ_CP136414.1"/>
</dbReference>
<dbReference type="Gene3D" id="3.30.2010.10">
    <property type="entry name" value="Metalloproteases ('zincins'), catalytic domain"/>
    <property type="match status" value="1"/>
</dbReference>
<organism evidence="2 3">
    <name type="scientific">Arcanobacterium hippocoleae</name>
    <dbReference type="NCBI Taxonomy" id="149017"/>
    <lineage>
        <taxon>Bacteria</taxon>
        <taxon>Bacillati</taxon>
        <taxon>Actinomycetota</taxon>
        <taxon>Actinomycetes</taxon>
        <taxon>Actinomycetales</taxon>
        <taxon>Actinomycetaceae</taxon>
        <taxon>Arcanobacterium</taxon>
    </lineage>
</organism>
<protein>
    <submittedName>
        <fullName evidence="2">SprT family Zn-dependent metalloprotease</fullName>
    </submittedName>
</protein>
<dbReference type="SMART" id="SM00731">
    <property type="entry name" value="SprT"/>
    <property type="match status" value="1"/>
</dbReference>
<proteinExistence type="predicted"/>
<dbReference type="InterPro" id="IPR006640">
    <property type="entry name" value="SprT-like_domain"/>
</dbReference>
<sequence length="161" mass="18470">MDLISAAELAWELLAEYQLHDWSFGFDRARRRAGATNFSKRKITLSRELTTAYSETQVREIILHEIAHALVGAAHGHNQIWRAKCIEIGAKPIAYLREDATNEIHNAARPKPLWIGTCPAKHKIDRYRRPRTPQSCARCSRTFSPKHLISWRNTRTGEVIS</sequence>
<keyword evidence="3" id="KW-1185">Reference proteome</keyword>
<dbReference type="Proteomes" id="UP001266099">
    <property type="component" value="Unassembled WGS sequence"/>
</dbReference>
<keyword evidence="2" id="KW-0482">Metalloprotease</keyword>
<comment type="caution">
    <text evidence="2">The sequence shown here is derived from an EMBL/GenBank/DDBJ whole genome shotgun (WGS) entry which is preliminary data.</text>
</comment>
<keyword evidence="2" id="KW-0378">Hydrolase</keyword>